<feature type="chain" id="PRO_5022780772" evidence="1">
    <location>
        <begin position="20"/>
        <end position="253"/>
    </location>
</feature>
<keyword evidence="1" id="KW-0732">Signal</keyword>
<proteinExistence type="predicted"/>
<dbReference type="Proteomes" id="UP000307440">
    <property type="component" value="Unassembled WGS sequence"/>
</dbReference>
<dbReference type="AlphaFoldDB" id="A0A5C3KGC2"/>
<gene>
    <name evidence="2" type="ORF">FA15DRAFT_660154</name>
</gene>
<sequence length="253" mass="27881">MVQASTLVIAAFAIAPVLAAPLAVPQTDETFTRAVDTDYLEVRAPFFRKIGRFLKRHAVPMLRTAAGLVFRDVDGSLYVRDVDVDLTERDLADLKARGFSELSERELADLDLEDLEARRFNLRGAVGRVRGLAKKAGGIARKATRVAGRVSDVASSLGFREFEDSEELDARDYLDIDELLAREYGLDLEELEARRFNLRAAAGRVRGLAKKAGGIVGKATRVAGRVSDVASSLGFREFEDEEFEARSTIDDLD</sequence>
<dbReference type="EMBL" id="ML210358">
    <property type="protein sequence ID" value="TFK19140.1"/>
    <property type="molecule type" value="Genomic_DNA"/>
</dbReference>
<evidence type="ECO:0000313" key="3">
    <source>
        <dbReference type="Proteomes" id="UP000307440"/>
    </source>
</evidence>
<evidence type="ECO:0000313" key="2">
    <source>
        <dbReference type="EMBL" id="TFK19140.1"/>
    </source>
</evidence>
<accession>A0A5C3KGC2</accession>
<name>A0A5C3KGC2_COPMA</name>
<keyword evidence="3" id="KW-1185">Reference proteome</keyword>
<protein>
    <submittedName>
        <fullName evidence="2">Uncharacterized protein</fullName>
    </submittedName>
</protein>
<feature type="signal peptide" evidence="1">
    <location>
        <begin position="1"/>
        <end position="19"/>
    </location>
</feature>
<reference evidence="2 3" key="1">
    <citation type="journal article" date="2019" name="Nat. Ecol. Evol.">
        <title>Megaphylogeny resolves global patterns of mushroom evolution.</title>
        <authorList>
            <person name="Varga T."/>
            <person name="Krizsan K."/>
            <person name="Foldi C."/>
            <person name="Dima B."/>
            <person name="Sanchez-Garcia M."/>
            <person name="Sanchez-Ramirez S."/>
            <person name="Szollosi G.J."/>
            <person name="Szarkandi J.G."/>
            <person name="Papp V."/>
            <person name="Albert L."/>
            <person name="Andreopoulos W."/>
            <person name="Angelini C."/>
            <person name="Antonin V."/>
            <person name="Barry K.W."/>
            <person name="Bougher N.L."/>
            <person name="Buchanan P."/>
            <person name="Buyck B."/>
            <person name="Bense V."/>
            <person name="Catcheside P."/>
            <person name="Chovatia M."/>
            <person name="Cooper J."/>
            <person name="Damon W."/>
            <person name="Desjardin D."/>
            <person name="Finy P."/>
            <person name="Geml J."/>
            <person name="Haridas S."/>
            <person name="Hughes K."/>
            <person name="Justo A."/>
            <person name="Karasinski D."/>
            <person name="Kautmanova I."/>
            <person name="Kiss B."/>
            <person name="Kocsube S."/>
            <person name="Kotiranta H."/>
            <person name="LaButti K.M."/>
            <person name="Lechner B.E."/>
            <person name="Liimatainen K."/>
            <person name="Lipzen A."/>
            <person name="Lukacs Z."/>
            <person name="Mihaltcheva S."/>
            <person name="Morgado L.N."/>
            <person name="Niskanen T."/>
            <person name="Noordeloos M.E."/>
            <person name="Ohm R.A."/>
            <person name="Ortiz-Santana B."/>
            <person name="Ovrebo C."/>
            <person name="Racz N."/>
            <person name="Riley R."/>
            <person name="Savchenko A."/>
            <person name="Shiryaev A."/>
            <person name="Soop K."/>
            <person name="Spirin V."/>
            <person name="Szebenyi C."/>
            <person name="Tomsovsky M."/>
            <person name="Tulloss R.E."/>
            <person name="Uehling J."/>
            <person name="Grigoriev I.V."/>
            <person name="Vagvolgyi C."/>
            <person name="Papp T."/>
            <person name="Martin F.M."/>
            <person name="Miettinen O."/>
            <person name="Hibbett D.S."/>
            <person name="Nagy L.G."/>
        </authorList>
    </citation>
    <scope>NUCLEOTIDE SEQUENCE [LARGE SCALE GENOMIC DNA]</scope>
    <source>
        <strain evidence="2 3">CBS 121175</strain>
    </source>
</reference>
<organism evidence="2 3">
    <name type="scientific">Coprinopsis marcescibilis</name>
    <name type="common">Agaric fungus</name>
    <name type="synonym">Psathyrella marcescibilis</name>
    <dbReference type="NCBI Taxonomy" id="230819"/>
    <lineage>
        <taxon>Eukaryota</taxon>
        <taxon>Fungi</taxon>
        <taxon>Dikarya</taxon>
        <taxon>Basidiomycota</taxon>
        <taxon>Agaricomycotina</taxon>
        <taxon>Agaricomycetes</taxon>
        <taxon>Agaricomycetidae</taxon>
        <taxon>Agaricales</taxon>
        <taxon>Agaricineae</taxon>
        <taxon>Psathyrellaceae</taxon>
        <taxon>Coprinopsis</taxon>
    </lineage>
</organism>
<evidence type="ECO:0000256" key="1">
    <source>
        <dbReference type="SAM" id="SignalP"/>
    </source>
</evidence>